<feature type="transmembrane region" description="Helical" evidence="1">
    <location>
        <begin position="7"/>
        <end position="26"/>
    </location>
</feature>
<dbReference type="EMBL" id="SRPJ01000009">
    <property type="protein sequence ID" value="TGN23160.1"/>
    <property type="molecule type" value="Genomic_DNA"/>
</dbReference>
<keyword evidence="1" id="KW-0472">Membrane</keyword>
<proteinExistence type="predicted"/>
<organism evidence="2 3">
    <name type="scientific">Staphylococcus pragensis</name>
    <dbReference type="NCBI Taxonomy" id="1611836"/>
    <lineage>
        <taxon>Bacteria</taxon>
        <taxon>Bacillati</taxon>
        <taxon>Bacillota</taxon>
        <taxon>Bacilli</taxon>
        <taxon>Bacillales</taxon>
        <taxon>Staphylococcaceae</taxon>
        <taxon>Staphylococcus</taxon>
    </lineage>
</organism>
<reference evidence="2 3" key="1">
    <citation type="submission" date="2019-04" db="EMBL/GenBank/DDBJ databases">
        <title>Genomic characterization of Staphylococcus petrasii strains.</title>
        <authorList>
            <person name="Vrbovska V."/>
            <person name="Kovarovic V."/>
            <person name="Maslanova I."/>
            <person name="Indrakova A."/>
            <person name="Petras P."/>
            <person name="Sedo O."/>
            <person name="Svec P."/>
            <person name="Fisarova L."/>
            <person name="Sedlacek I."/>
            <person name="Doskar J."/>
            <person name="Pantucek R."/>
        </authorList>
    </citation>
    <scope>NUCLEOTIDE SEQUENCE [LARGE SCALE GENOMIC DNA]</scope>
    <source>
        <strain evidence="2 3">CCM 8529</strain>
    </source>
</reference>
<keyword evidence="3" id="KW-1185">Reference proteome</keyword>
<feature type="transmembrane region" description="Helical" evidence="1">
    <location>
        <begin position="38"/>
        <end position="61"/>
    </location>
</feature>
<dbReference type="Proteomes" id="UP000297459">
    <property type="component" value="Unassembled WGS sequence"/>
</dbReference>
<keyword evidence="1" id="KW-1133">Transmembrane helix</keyword>
<accession>A0A4Z1BDC6</accession>
<feature type="transmembrane region" description="Helical" evidence="1">
    <location>
        <begin position="68"/>
        <end position="87"/>
    </location>
</feature>
<evidence type="ECO:0000313" key="2">
    <source>
        <dbReference type="EMBL" id="TGN23160.1"/>
    </source>
</evidence>
<evidence type="ECO:0000256" key="1">
    <source>
        <dbReference type="SAM" id="Phobius"/>
    </source>
</evidence>
<evidence type="ECO:0000313" key="3">
    <source>
        <dbReference type="Proteomes" id="UP000297459"/>
    </source>
</evidence>
<sequence length="88" mass="10396">MQHHTRFTFISVVMTIVNVFIVYTTLFTNLYNQTIFNFWYWPGALIIFLTLIFNTLCLLLGMRLILNIILFICNIILLIIFTSPFLLS</sequence>
<gene>
    <name evidence="2" type="ORF">E2558_11135</name>
</gene>
<comment type="caution">
    <text evidence="2">The sequence shown here is derived from an EMBL/GenBank/DDBJ whole genome shotgun (WGS) entry which is preliminary data.</text>
</comment>
<protein>
    <submittedName>
        <fullName evidence="2">Uncharacterized protein</fullName>
    </submittedName>
</protein>
<dbReference type="AlphaFoldDB" id="A0A4Z1BDC6"/>
<name>A0A4Z1BDC6_9STAP</name>
<keyword evidence="1" id="KW-0812">Transmembrane</keyword>